<evidence type="ECO:0000313" key="2">
    <source>
        <dbReference type="Proteomes" id="UP000267017"/>
    </source>
</evidence>
<accession>A0A3P3U8Y5</accession>
<dbReference type="RefSeq" id="WP_128633863.1">
    <property type="nucleotide sequence ID" value="NZ_RRCN01000001.1"/>
</dbReference>
<sequence length="372" mass="43533">MELNDERNLRFKALAYDFMNAPNLSALFNAAVTHLDSLNEFKIITVAKDLDRNIDPNNINTAINKHSRYIVPYFPSSKLYFFSENIVTSMLNGGDVPIAIDYTVMFDSNFTTYVHKFINNIPLVGVSNDFYVLIDEILKKQWNFDYSFYLLENYKTLIGDKNIKESKQYSAILANVKSLELFKNVDSNYYKKTGKIKFLISNEIAERSATEHCESYYFSEEIKIILNQYYITKQFILLTLIAIVRIKFEDNRSADNKMISYFDFVSEHVGLNLERETLLAYEYFKNSSNLYILRRISRKTKKEEIFEILDNISWDFMIPRVMESNMSYMGEGDFLIPYFLSFDDGLIKLLKMLEPKGVVIDTKEMHATPTIK</sequence>
<dbReference type="AlphaFoldDB" id="A0A3P3U8Y5"/>
<reference evidence="1 2" key="1">
    <citation type="submission" date="2018-11" db="EMBL/GenBank/DDBJ databases">
        <title>Genome sequencing of Paenibacillus sp. KCOM 3021 (= ChDC PVNT-B20).</title>
        <authorList>
            <person name="Kook J.-K."/>
            <person name="Park S.-N."/>
            <person name="Lim Y.K."/>
        </authorList>
    </citation>
    <scope>NUCLEOTIDE SEQUENCE [LARGE SCALE GENOMIC DNA]</scope>
    <source>
        <strain evidence="1 2">KCOM 3021</strain>
    </source>
</reference>
<comment type="caution">
    <text evidence="1">The sequence shown here is derived from an EMBL/GenBank/DDBJ whole genome shotgun (WGS) entry which is preliminary data.</text>
</comment>
<organism evidence="1 2">
    <name type="scientific">Paenibacillus oralis</name>
    <dbReference type="NCBI Taxonomy" id="2490856"/>
    <lineage>
        <taxon>Bacteria</taxon>
        <taxon>Bacillati</taxon>
        <taxon>Bacillota</taxon>
        <taxon>Bacilli</taxon>
        <taxon>Bacillales</taxon>
        <taxon>Paenibacillaceae</taxon>
        <taxon>Paenibacillus</taxon>
    </lineage>
</organism>
<dbReference type="OrthoDB" id="7068856at2"/>
<evidence type="ECO:0000313" key="1">
    <source>
        <dbReference type="EMBL" id="RRJ66068.1"/>
    </source>
</evidence>
<protein>
    <submittedName>
        <fullName evidence="1">Uncharacterized protein</fullName>
    </submittedName>
</protein>
<gene>
    <name evidence="1" type="ORF">EHV15_26495</name>
</gene>
<name>A0A3P3U8Y5_9BACL</name>
<dbReference type="Proteomes" id="UP000267017">
    <property type="component" value="Unassembled WGS sequence"/>
</dbReference>
<proteinExistence type="predicted"/>
<dbReference type="EMBL" id="RRCN01000001">
    <property type="protein sequence ID" value="RRJ66068.1"/>
    <property type="molecule type" value="Genomic_DNA"/>
</dbReference>
<keyword evidence="2" id="KW-1185">Reference proteome</keyword>